<accession>A0A4R6XU97</accession>
<keyword evidence="1" id="KW-0472">Membrane</keyword>
<dbReference type="Proteomes" id="UP000295724">
    <property type="component" value="Unassembled WGS sequence"/>
</dbReference>
<keyword evidence="1" id="KW-0812">Transmembrane</keyword>
<dbReference type="RefSeq" id="WP_099017806.1">
    <property type="nucleotide sequence ID" value="NZ_NIHB01000001.1"/>
</dbReference>
<name>A0A4R6XU97_9GAMM</name>
<keyword evidence="1" id="KW-1133">Transmembrane helix</keyword>
<comment type="caution">
    <text evidence="2">The sequence shown here is derived from an EMBL/GenBank/DDBJ whole genome shotgun (WGS) entry which is preliminary data.</text>
</comment>
<evidence type="ECO:0000313" key="2">
    <source>
        <dbReference type="EMBL" id="TDR23562.1"/>
    </source>
</evidence>
<feature type="transmembrane region" description="Helical" evidence="1">
    <location>
        <begin position="66"/>
        <end position="90"/>
    </location>
</feature>
<keyword evidence="3" id="KW-1185">Reference proteome</keyword>
<organism evidence="2 3">
    <name type="scientific">Marinicella litoralis</name>
    <dbReference type="NCBI Taxonomy" id="644220"/>
    <lineage>
        <taxon>Bacteria</taxon>
        <taxon>Pseudomonadati</taxon>
        <taxon>Pseudomonadota</taxon>
        <taxon>Gammaproteobacteria</taxon>
        <taxon>Lysobacterales</taxon>
        <taxon>Marinicellaceae</taxon>
        <taxon>Marinicella</taxon>
    </lineage>
</organism>
<evidence type="ECO:0000256" key="1">
    <source>
        <dbReference type="SAM" id="Phobius"/>
    </source>
</evidence>
<proteinExistence type="predicted"/>
<gene>
    <name evidence="2" type="ORF">C8D91_0425</name>
</gene>
<evidence type="ECO:0000313" key="3">
    <source>
        <dbReference type="Proteomes" id="UP000295724"/>
    </source>
</evidence>
<protein>
    <submittedName>
        <fullName evidence="2">Uncharacterized protein</fullName>
    </submittedName>
</protein>
<dbReference type="AlphaFoldDB" id="A0A4R6XU97"/>
<feature type="transmembrane region" description="Helical" evidence="1">
    <location>
        <begin position="96"/>
        <end position="119"/>
    </location>
</feature>
<reference evidence="2 3" key="1">
    <citation type="submission" date="2019-03" db="EMBL/GenBank/DDBJ databases">
        <title>Genomic Encyclopedia of Type Strains, Phase IV (KMG-IV): sequencing the most valuable type-strain genomes for metagenomic binning, comparative biology and taxonomic classification.</title>
        <authorList>
            <person name="Goeker M."/>
        </authorList>
    </citation>
    <scope>NUCLEOTIDE SEQUENCE [LARGE SCALE GENOMIC DNA]</scope>
    <source>
        <strain evidence="2 3">DSM 25488</strain>
    </source>
</reference>
<sequence>MFEKLKKWVEQAQQRAVQSVEPAVFNHPLAQQTDWHPLKGGGANFQTHRLDSSNPDFLVFKASKGAYLFSAAFVFFGIIGMLIPALIFFHEGQKEWGLVLFALLFGGVFLAVGFFLFYYMTTPRVFDTFYGCYFKGRKKPDHKLSMDSNNQHALTHLSEVKAIQVLRERISSKNGSYYSYEINLVLADASRINVIDHGKHEAVIDDAELLATTLGVPLWDGS</sequence>
<dbReference type="OrthoDB" id="556365at2"/>
<dbReference type="EMBL" id="SNZB01000001">
    <property type="protein sequence ID" value="TDR23562.1"/>
    <property type="molecule type" value="Genomic_DNA"/>
</dbReference>